<protein>
    <submittedName>
        <fullName evidence="1">Uncharacterized protein</fullName>
    </submittedName>
</protein>
<name>A0ABD2PTD3_9PLAT</name>
<organism evidence="1 2">
    <name type="scientific">Cichlidogyrus casuarinus</name>
    <dbReference type="NCBI Taxonomy" id="1844966"/>
    <lineage>
        <taxon>Eukaryota</taxon>
        <taxon>Metazoa</taxon>
        <taxon>Spiralia</taxon>
        <taxon>Lophotrochozoa</taxon>
        <taxon>Platyhelminthes</taxon>
        <taxon>Monogenea</taxon>
        <taxon>Monopisthocotylea</taxon>
        <taxon>Dactylogyridea</taxon>
        <taxon>Ancyrocephalidae</taxon>
        <taxon>Cichlidogyrus</taxon>
    </lineage>
</organism>
<keyword evidence="2" id="KW-1185">Reference proteome</keyword>
<reference evidence="1 2" key="1">
    <citation type="submission" date="2024-11" db="EMBL/GenBank/DDBJ databases">
        <title>Adaptive evolution of stress response genes in parasites aligns with host niche diversity.</title>
        <authorList>
            <person name="Hahn C."/>
            <person name="Resl P."/>
        </authorList>
    </citation>
    <scope>NUCLEOTIDE SEQUENCE [LARGE SCALE GENOMIC DNA]</scope>
    <source>
        <strain evidence="1">EGGRZ-B1_66</strain>
        <tissue evidence="1">Body</tissue>
    </source>
</reference>
<sequence length="84" mass="9939">MNRRELQLGKKYLLKLYSVNQVNGLERVNLIGQHPITFKNNVYYQDFMDKLAEDIAKDFNNSMDKKANLRRELAQLARPWSQPV</sequence>
<evidence type="ECO:0000313" key="2">
    <source>
        <dbReference type="Proteomes" id="UP001626550"/>
    </source>
</evidence>
<dbReference type="Proteomes" id="UP001626550">
    <property type="component" value="Unassembled WGS sequence"/>
</dbReference>
<comment type="caution">
    <text evidence="1">The sequence shown here is derived from an EMBL/GenBank/DDBJ whole genome shotgun (WGS) entry which is preliminary data.</text>
</comment>
<dbReference type="EMBL" id="JBJKFK010002873">
    <property type="protein sequence ID" value="KAL3310524.1"/>
    <property type="molecule type" value="Genomic_DNA"/>
</dbReference>
<evidence type="ECO:0000313" key="1">
    <source>
        <dbReference type="EMBL" id="KAL3310524.1"/>
    </source>
</evidence>
<proteinExistence type="predicted"/>
<accession>A0ABD2PTD3</accession>
<gene>
    <name evidence="1" type="ORF">Ciccas_010910</name>
</gene>
<dbReference type="AlphaFoldDB" id="A0ABD2PTD3"/>